<organism evidence="5 9">
    <name type="scientific">Limulus polyphemus</name>
    <name type="common">Atlantic horseshoe crab</name>
    <dbReference type="NCBI Taxonomy" id="6850"/>
    <lineage>
        <taxon>Eukaryota</taxon>
        <taxon>Metazoa</taxon>
        <taxon>Ecdysozoa</taxon>
        <taxon>Arthropoda</taxon>
        <taxon>Chelicerata</taxon>
        <taxon>Merostomata</taxon>
        <taxon>Xiphosura</taxon>
        <taxon>Limulidae</taxon>
        <taxon>Limulus</taxon>
    </lineage>
</organism>
<protein>
    <recommendedName>
        <fullName evidence="2">Endoplasmic reticulum junction formation protein lunapark</fullName>
    </recommendedName>
</protein>
<feature type="region of interest" description="Disordered" evidence="3">
    <location>
        <begin position="156"/>
        <end position="191"/>
    </location>
</feature>
<keyword evidence="5" id="KW-1185">Reference proteome</keyword>
<dbReference type="RefSeq" id="XP_022246128.1">
    <property type="nucleotide sequence ID" value="XM_022390420.1"/>
</dbReference>
<dbReference type="PANTHER" id="PTHR22166">
    <property type="entry name" value="ENDOPLASMIC RETICULUM JUNCTION FORMATION PROTEIN LUNAPARK"/>
    <property type="match status" value="1"/>
</dbReference>
<comment type="similarity">
    <text evidence="1 2">Belongs to the lunapark family.</text>
</comment>
<feature type="domain" description="Lunapark zinc ribbon" evidence="4">
    <location>
        <begin position="238"/>
        <end position="288"/>
    </location>
</feature>
<dbReference type="Proteomes" id="UP000694941">
    <property type="component" value="Unplaced"/>
</dbReference>
<dbReference type="InterPro" id="IPR040115">
    <property type="entry name" value="Lnp"/>
</dbReference>
<evidence type="ECO:0000256" key="2">
    <source>
        <dbReference type="RuleBase" id="RU367073"/>
    </source>
</evidence>
<keyword evidence="2" id="KW-0862">Zinc</keyword>
<evidence type="ECO:0000313" key="7">
    <source>
        <dbReference type="RefSeq" id="XP_022246128.1"/>
    </source>
</evidence>
<evidence type="ECO:0000313" key="10">
    <source>
        <dbReference type="RefSeq" id="XP_022246131.1"/>
    </source>
</evidence>
<evidence type="ECO:0000259" key="4">
    <source>
        <dbReference type="Pfam" id="PF10058"/>
    </source>
</evidence>
<feature type="region of interest" description="Disordered" evidence="3">
    <location>
        <begin position="210"/>
        <end position="231"/>
    </location>
</feature>
<keyword evidence="2" id="KW-0863">Zinc-finger</keyword>
<keyword evidence="2" id="KW-0256">Endoplasmic reticulum</keyword>
<dbReference type="GeneID" id="106463018"/>
<proteinExistence type="inferred from homology"/>
<evidence type="ECO:0000313" key="5">
    <source>
        <dbReference type="Proteomes" id="UP000694941"/>
    </source>
</evidence>
<evidence type="ECO:0000313" key="6">
    <source>
        <dbReference type="RefSeq" id="XP_022246127.1"/>
    </source>
</evidence>
<comment type="subcellular location">
    <subcellularLocation>
        <location evidence="2">Endoplasmic reticulum membrane</location>
        <topology evidence="2">Multi-pass membrane protein</topology>
    </subcellularLocation>
</comment>
<keyword evidence="2" id="KW-0812">Transmembrane</keyword>
<dbReference type="Pfam" id="PF10058">
    <property type="entry name" value="Zn_ribbon_10"/>
    <property type="match status" value="1"/>
</dbReference>
<comment type="domain">
    <text evidence="2">The C4-type zinc finger motif is necessary both for its ER three-way tubular junction localization and formation.</text>
</comment>
<feature type="region of interest" description="Disordered" evidence="3">
    <location>
        <begin position="295"/>
        <end position="344"/>
    </location>
</feature>
<dbReference type="PANTHER" id="PTHR22166:SF12">
    <property type="entry name" value="ENDOPLASMIC RETICULUM JUNCTION FORMATION PROTEIN LUNAPARK"/>
    <property type="match status" value="1"/>
</dbReference>
<feature type="transmembrane region" description="Helical" evidence="2">
    <location>
        <begin position="83"/>
        <end position="100"/>
    </location>
</feature>
<feature type="compositionally biased region" description="Basic and acidic residues" evidence="3">
    <location>
        <begin position="170"/>
        <end position="180"/>
    </location>
</feature>
<feature type="compositionally biased region" description="Polar residues" evidence="3">
    <location>
        <begin position="158"/>
        <end position="169"/>
    </location>
</feature>
<evidence type="ECO:0000313" key="8">
    <source>
        <dbReference type="RefSeq" id="XP_022246129.1"/>
    </source>
</evidence>
<evidence type="ECO:0000256" key="3">
    <source>
        <dbReference type="SAM" id="MobiDB-lite"/>
    </source>
</evidence>
<gene>
    <name evidence="6 7 8 9 10" type="primary">LOC106463018</name>
</gene>
<evidence type="ECO:0000313" key="9">
    <source>
        <dbReference type="RefSeq" id="XP_022246130.1"/>
    </source>
</evidence>
<evidence type="ECO:0000256" key="1">
    <source>
        <dbReference type="ARBA" id="ARBA00009940"/>
    </source>
</evidence>
<dbReference type="RefSeq" id="XP_022246131.1">
    <property type="nucleotide sequence ID" value="XM_022390423.1"/>
</dbReference>
<keyword evidence="2" id="KW-0472">Membrane</keyword>
<dbReference type="RefSeq" id="XP_022246129.1">
    <property type="nucleotide sequence ID" value="XM_022390421.1"/>
</dbReference>
<sequence length="379" mass="43367">MGSVLGKFKKKPLTRDILETLEKACGLFQEIQATSEYKRSTEKAHKHLVGSLILYSVLLYVLAAVVFYFWFFPSTFSDGVLHSLPLIIFPVLILILKRLLHWYFTRAIKRNEEQLTGLKKKKKSILDEVMNNETYRVAKELLEKFDPELLKKQENYQETHSQNGSGERPTSNEKDTELRHRSNVTPRPPLHGQHRAVTEKLVPVTPYTSVTSQRNGQFAAQPVRPPTPRPILSQQRNVFDRFVDYMVGDGPSNRYALICRRCNSHNGMALKEEFEYIGFRCCYCFQVNPARKYKPHAPKLSETQPSSEMSDHGSSDVSGSEEVEEQLKPKDNVPEEISDSYATENNRVCVEQLESHENKDIVDVSTISTKRAGVLEESS</sequence>
<keyword evidence="2" id="KW-1133">Transmembrane helix</keyword>
<dbReference type="InterPro" id="IPR019273">
    <property type="entry name" value="Lunapark_Znf"/>
</dbReference>
<accession>A0ABM1SR74</accession>
<keyword evidence="2" id="KW-0479">Metal-binding</keyword>
<feature type="transmembrane region" description="Helical" evidence="2">
    <location>
        <begin position="48"/>
        <end position="71"/>
    </location>
</feature>
<name>A0ABM1SR74_LIMPO</name>
<comment type="function">
    <text evidence="2">Plays a role in determining ER morphology.</text>
</comment>
<reference evidence="6 7" key="1">
    <citation type="submission" date="2025-05" db="UniProtKB">
        <authorList>
            <consortium name="RefSeq"/>
        </authorList>
    </citation>
    <scope>IDENTIFICATION</scope>
    <source>
        <tissue evidence="6 7">Muscle</tissue>
    </source>
</reference>
<dbReference type="RefSeq" id="XP_022246130.1">
    <property type="nucleotide sequence ID" value="XM_022390422.1"/>
</dbReference>
<dbReference type="RefSeq" id="XP_022246127.1">
    <property type="nucleotide sequence ID" value="XM_022390419.1"/>
</dbReference>